<dbReference type="STRING" id="741276.A0A2S5B0U9"/>
<dbReference type="SUPFAM" id="SSF54001">
    <property type="entry name" value="Cysteine proteinases"/>
    <property type="match status" value="1"/>
</dbReference>
<dbReference type="EMBL" id="PJQD01000118">
    <property type="protein sequence ID" value="POY70412.1"/>
    <property type="molecule type" value="Genomic_DNA"/>
</dbReference>
<dbReference type="PROSITE" id="PS00973">
    <property type="entry name" value="USP_2"/>
    <property type="match status" value="1"/>
</dbReference>
<dbReference type="PANTHER" id="PTHR24006:SF758">
    <property type="entry name" value="UBIQUITIN CARBOXYL-TERMINAL HYDROLASE 36"/>
    <property type="match status" value="1"/>
</dbReference>
<feature type="compositionally biased region" description="Polar residues" evidence="8">
    <location>
        <begin position="454"/>
        <end position="465"/>
    </location>
</feature>
<evidence type="ECO:0000256" key="5">
    <source>
        <dbReference type="ARBA" id="ARBA00022801"/>
    </source>
</evidence>
<dbReference type="Gene3D" id="3.90.70.10">
    <property type="entry name" value="Cysteine proteinases"/>
    <property type="match status" value="1"/>
</dbReference>
<evidence type="ECO:0000256" key="2">
    <source>
        <dbReference type="ARBA" id="ARBA00009085"/>
    </source>
</evidence>
<evidence type="ECO:0000256" key="8">
    <source>
        <dbReference type="SAM" id="MobiDB-lite"/>
    </source>
</evidence>
<gene>
    <name evidence="10" type="ORF">BMF94_6587</name>
</gene>
<dbReference type="InterPro" id="IPR028889">
    <property type="entry name" value="USP"/>
</dbReference>
<feature type="region of interest" description="Disordered" evidence="8">
    <location>
        <begin position="451"/>
        <end position="539"/>
    </location>
</feature>
<comment type="caution">
    <text evidence="10">The sequence shown here is derived from an EMBL/GenBank/DDBJ whole genome shotgun (WGS) entry which is preliminary data.</text>
</comment>
<evidence type="ECO:0000313" key="11">
    <source>
        <dbReference type="Proteomes" id="UP000237144"/>
    </source>
</evidence>
<dbReference type="InterPro" id="IPR018200">
    <property type="entry name" value="USP_CS"/>
</dbReference>
<dbReference type="InterPro" id="IPR050164">
    <property type="entry name" value="Peptidase_C19"/>
</dbReference>
<dbReference type="PANTHER" id="PTHR24006">
    <property type="entry name" value="UBIQUITIN CARBOXYL-TERMINAL HYDROLASE"/>
    <property type="match status" value="1"/>
</dbReference>
<dbReference type="OrthoDB" id="420187at2759"/>
<dbReference type="GO" id="GO:0005634">
    <property type="term" value="C:nucleus"/>
    <property type="evidence" value="ECO:0007669"/>
    <property type="project" value="TreeGrafter"/>
</dbReference>
<evidence type="ECO:0000259" key="9">
    <source>
        <dbReference type="PROSITE" id="PS50235"/>
    </source>
</evidence>
<keyword evidence="11" id="KW-1185">Reference proteome</keyword>
<dbReference type="EC" id="3.4.19.12" evidence="7"/>
<reference evidence="10 11" key="1">
    <citation type="journal article" date="2018" name="Front. Microbiol.">
        <title>Prospects for Fungal Bioremediation of Acidic Radioactive Waste Sites: Characterization and Genome Sequence of Rhodotorula taiwanensis MD1149.</title>
        <authorList>
            <person name="Tkavc R."/>
            <person name="Matrosova V.Y."/>
            <person name="Grichenko O.E."/>
            <person name="Gostincar C."/>
            <person name="Volpe R.P."/>
            <person name="Klimenkova P."/>
            <person name="Gaidamakova E.K."/>
            <person name="Zhou C.E."/>
            <person name="Stewart B.J."/>
            <person name="Lyman M.G."/>
            <person name="Malfatti S.A."/>
            <person name="Rubinfeld B."/>
            <person name="Courtot M."/>
            <person name="Singh J."/>
            <person name="Dalgard C.L."/>
            <person name="Hamilton T."/>
            <person name="Frey K.G."/>
            <person name="Gunde-Cimerman N."/>
            <person name="Dugan L."/>
            <person name="Daly M.J."/>
        </authorList>
    </citation>
    <scope>NUCLEOTIDE SEQUENCE [LARGE SCALE GENOMIC DNA]</scope>
    <source>
        <strain evidence="10 11">MD1149</strain>
    </source>
</reference>
<evidence type="ECO:0000256" key="1">
    <source>
        <dbReference type="ARBA" id="ARBA00000707"/>
    </source>
</evidence>
<dbReference type="GO" id="GO:0016579">
    <property type="term" value="P:protein deubiquitination"/>
    <property type="evidence" value="ECO:0007669"/>
    <property type="project" value="InterPro"/>
</dbReference>
<feature type="compositionally biased region" description="Low complexity" evidence="8">
    <location>
        <begin position="609"/>
        <end position="619"/>
    </location>
</feature>
<feature type="region of interest" description="Disordered" evidence="8">
    <location>
        <begin position="1"/>
        <end position="20"/>
    </location>
</feature>
<feature type="region of interest" description="Disordered" evidence="8">
    <location>
        <begin position="63"/>
        <end position="107"/>
    </location>
</feature>
<feature type="compositionally biased region" description="Low complexity" evidence="8">
    <location>
        <begin position="529"/>
        <end position="539"/>
    </location>
</feature>
<protein>
    <recommendedName>
        <fullName evidence="7">Ubiquitin carboxyl-terminal hydrolase</fullName>
        <ecNumber evidence="7">3.4.19.12</ecNumber>
    </recommendedName>
</protein>
<comment type="catalytic activity">
    <reaction evidence="1 7">
        <text>Thiol-dependent hydrolysis of ester, thioester, amide, peptide and isopeptide bonds formed by the C-terminal Gly of ubiquitin (a 76-residue protein attached to proteins as an intracellular targeting signal).</text>
        <dbReference type="EC" id="3.4.19.12"/>
    </reaction>
</comment>
<dbReference type="InterPro" id="IPR001394">
    <property type="entry name" value="Peptidase_C19_UCH"/>
</dbReference>
<keyword evidence="3 7" id="KW-0645">Protease</keyword>
<feature type="compositionally biased region" description="Low complexity" evidence="8">
    <location>
        <begin position="562"/>
        <end position="595"/>
    </location>
</feature>
<dbReference type="Pfam" id="PF00443">
    <property type="entry name" value="UCH"/>
    <property type="match status" value="1"/>
</dbReference>
<feature type="compositionally biased region" description="Polar residues" evidence="8">
    <location>
        <begin position="89"/>
        <end position="99"/>
    </location>
</feature>
<evidence type="ECO:0000256" key="4">
    <source>
        <dbReference type="ARBA" id="ARBA00022786"/>
    </source>
</evidence>
<dbReference type="AlphaFoldDB" id="A0A2S5B0U9"/>
<feature type="compositionally biased region" description="Low complexity" evidence="8">
    <location>
        <begin position="77"/>
        <end position="88"/>
    </location>
</feature>
<keyword evidence="5 7" id="KW-0378">Hydrolase</keyword>
<sequence length="657" mass="70289">MAAMTAHRPQQAHTVHPERIDFDKDLERTFTNSLAAAKPLTLAALLEQPIRFVEPRHALDDDKVPYTPINVKQTPQASPSKAKRASPSVNGSPVASTSKLPAASPAANGASKRLFPVVDTTEVWARPHKAGAGLRNLGNTCFLNSALQVLLHTPPLVRYLEAQTQHAKTSCPVLERKGFCMICALRMCVKQSFTGGTSVYAPTPIVKNLRLIAKHFRLGRQEDSHEFLRFTVDAMQAAALFGHPPKLDQKLKEQTFVHQLFGGRLCSRVHCVSCGHNSDTHDSILDLSLDLNGARSVKDALDNLVKIDHLKGQNKYKCEKCKKLVNAEKGFKIEAAPVVLTVHLKRFTPTGRKAGQVISYQETLKLGGYMSNPDANPSYRLYGVVLHSGGGPHSGHYTAYVRASNGNWYDMNDDYVRQVPAGQVRNDRDAYMLFYIRERGQALHDVINGAGPAAQSSAQKANGQNKRPRDSYPSPRAPNDNAASPSVGKEGASAAVGSPVPRLGEPAPKRIRPTPVGVSDPTTASPRGAAAESNAGASSPAVKVQFPFLPGAVESASPSVEPTSSPSRPATPAVANGASPSAAVAAAASSPKVKPFQSRTGQGVTLIHGSGQNGSNQSGTPVKVSVVGRLKPRKKKARELVNGKGTKVFNKPRVIEG</sequence>
<accession>A0A2S5B0U9</accession>
<feature type="domain" description="USP" evidence="9">
    <location>
        <begin position="132"/>
        <end position="438"/>
    </location>
</feature>
<evidence type="ECO:0000256" key="3">
    <source>
        <dbReference type="ARBA" id="ARBA00022670"/>
    </source>
</evidence>
<evidence type="ECO:0000256" key="7">
    <source>
        <dbReference type="RuleBase" id="RU366025"/>
    </source>
</evidence>
<organism evidence="10 11">
    <name type="scientific">Rhodotorula taiwanensis</name>
    <dbReference type="NCBI Taxonomy" id="741276"/>
    <lineage>
        <taxon>Eukaryota</taxon>
        <taxon>Fungi</taxon>
        <taxon>Dikarya</taxon>
        <taxon>Basidiomycota</taxon>
        <taxon>Pucciniomycotina</taxon>
        <taxon>Microbotryomycetes</taxon>
        <taxon>Sporidiobolales</taxon>
        <taxon>Sporidiobolaceae</taxon>
        <taxon>Rhodotorula</taxon>
    </lineage>
</organism>
<dbReference type="FunFam" id="3.90.70.10:FF:000119">
    <property type="entry name" value="Ubiquitin specific peptidase 36"/>
    <property type="match status" value="1"/>
</dbReference>
<feature type="region of interest" description="Disordered" evidence="8">
    <location>
        <begin position="554"/>
        <end position="623"/>
    </location>
</feature>
<evidence type="ECO:0000256" key="6">
    <source>
        <dbReference type="ARBA" id="ARBA00022807"/>
    </source>
</evidence>
<dbReference type="PROSITE" id="PS00972">
    <property type="entry name" value="USP_1"/>
    <property type="match status" value="1"/>
</dbReference>
<dbReference type="PROSITE" id="PS50235">
    <property type="entry name" value="USP_3"/>
    <property type="match status" value="1"/>
</dbReference>
<dbReference type="Proteomes" id="UP000237144">
    <property type="component" value="Unassembled WGS sequence"/>
</dbReference>
<comment type="similarity">
    <text evidence="2 7">Belongs to the peptidase C19 family.</text>
</comment>
<dbReference type="InterPro" id="IPR038765">
    <property type="entry name" value="Papain-like_cys_pep_sf"/>
</dbReference>
<dbReference type="CDD" id="cd02661">
    <property type="entry name" value="Peptidase_C19E"/>
    <property type="match status" value="1"/>
</dbReference>
<keyword evidence="4 7" id="KW-0833">Ubl conjugation pathway</keyword>
<keyword evidence="6 7" id="KW-0788">Thiol protease</keyword>
<dbReference type="GO" id="GO:0006508">
    <property type="term" value="P:proteolysis"/>
    <property type="evidence" value="ECO:0007669"/>
    <property type="project" value="UniProtKB-KW"/>
</dbReference>
<name>A0A2S5B0U9_9BASI</name>
<proteinExistence type="inferred from homology"/>
<dbReference type="GO" id="GO:0004843">
    <property type="term" value="F:cysteine-type deubiquitinase activity"/>
    <property type="evidence" value="ECO:0007669"/>
    <property type="project" value="UniProtKB-UniRule"/>
</dbReference>
<dbReference type="GO" id="GO:0005829">
    <property type="term" value="C:cytosol"/>
    <property type="evidence" value="ECO:0007669"/>
    <property type="project" value="TreeGrafter"/>
</dbReference>
<evidence type="ECO:0000313" key="10">
    <source>
        <dbReference type="EMBL" id="POY70412.1"/>
    </source>
</evidence>